<keyword evidence="11" id="KW-0812">Transmembrane</keyword>
<comment type="similarity">
    <text evidence="2">Belongs to the peptidase S1C family.</text>
</comment>
<dbReference type="InterPro" id="IPR009003">
    <property type="entry name" value="Peptidase_S1_PA"/>
</dbReference>
<dbReference type="EMBL" id="FWDM01000002">
    <property type="protein sequence ID" value="SLM09816.1"/>
    <property type="molecule type" value="Genomic_DNA"/>
</dbReference>
<dbReference type="GO" id="GO:0004252">
    <property type="term" value="F:serine-type endopeptidase activity"/>
    <property type="evidence" value="ECO:0007669"/>
    <property type="project" value="InterPro"/>
</dbReference>
<dbReference type="SUPFAM" id="SSF50494">
    <property type="entry name" value="Trypsin-like serine proteases"/>
    <property type="match status" value="1"/>
</dbReference>
<feature type="transmembrane region" description="Helical" evidence="11">
    <location>
        <begin position="12"/>
        <end position="32"/>
    </location>
</feature>
<evidence type="ECO:0000256" key="3">
    <source>
        <dbReference type="ARBA" id="ARBA00022670"/>
    </source>
</evidence>
<feature type="domain" description="PDZ" evidence="12">
    <location>
        <begin position="398"/>
        <end position="472"/>
    </location>
</feature>
<keyword evidence="11" id="KW-1133">Transmembrane helix</keyword>
<keyword evidence="7 13" id="KW-0378">Hydrolase</keyword>
<dbReference type="AlphaFoldDB" id="A0A3P3XF32"/>
<dbReference type="GO" id="GO:0006508">
    <property type="term" value="P:proteolysis"/>
    <property type="evidence" value="ECO:0007669"/>
    <property type="project" value="UniProtKB-KW"/>
</dbReference>
<dbReference type="Gene3D" id="2.40.10.120">
    <property type="match status" value="1"/>
</dbReference>
<dbReference type="InterPro" id="IPR036034">
    <property type="entry name" value="PDZ_sf"/>
</dbReference>
<name>A0A3P3XF32_9SPIR</name>
<dbReference type="Pfam" id="PF13180">
    <property type="entry name" value="PDZ_2"/>
    <property type="match status" value="1"/>
</dbReference>
<protein>
    <submittedName>
        <fullName evidence="13">Protease Do</fullName>
        <ecNumber evidence="13">3.4.21.108</ecNumber>
    </submittedName>
</protein>
<dbReference type="InterPro" id="IPR011782">
    <property type="entry name" value="Pept_S1C_Do"/>
</dbReference>
<evidence type="ECO:0000256" key="9">
    <source>
        <dbReference type="PIRSR" id="PIRSR611782-1"/>
    </source>
</evidence>
<dbReference type="Pfam" id="PF13365">
    <property type="entry name" value="Trypsin_2"/>
    <property type="match status" value="1"/>
</dbReference>
<dbReference type="PRINTS" id="PR00834">
    <property type="entry name" value="PROTEASES2C"/>
</dbReference>
<dbReference type="NCBIfam" id="TIGR02037">
    <property type="entry name" value="degP_htrA_DO"/>
    <property type="match status" value="1"/>
</dbReference>
<evidence type="ECO:0000256" key="2">
    <source>
        <dbReference type="ARBA" id="ARBA00010541"/>
    </source>
</evidence>
<keyword evidence="6" id="KW-0574">Periplasm</keyword>
<dbReference type="GO" id="GO:0042597">
    <property type="term" value="C:periplasmic space"/>
    <property type="evidence" value="ECO:0007669"/>
    <property type="project" value="UniProtKB-SubCell"/>
</dbReference>
<feature type="active site" description="Charge relay system" evidence="9">
    <location>
        <position position="147"/>
    </location>
</feature>
<keyword evidence="8" id="KW-0720">Serine protease</keyword>
<gene>
    <name evidence="13" type="ORF">SPIROBIBN47_100046</name>
</gene>
<evidence type="ECO:0000259" key="12">
    <source>
        <dbReference type="PROSITE" id="PS50106"/>
    </source>
</evidence>
<feature type="domain" description="PDZ" evidence="12">
    <location>
        <begin position="314"/>
        <end position="373"/>
    </location>
</feature>
<dbReference type="InterPro" id="IPR001940">
    <property type="entry name" value="Peptidase_S1C"/>
</dbReference>
<evidence type="ECO:0000256" key="7">
    <source>
        <dbReference type="ARBA" id="ARBA00022801"/>
    </source>
</evidence>
<dbReference type="PROSITE" id="PS50106">
    <property type="entry name" value="PDZ"/>
    <property type="match status" value="2"/>
</dbReference>
<accession>A0A3P3XF32</accession>
<keyword evidence="4" id="KW-0732">Signal</keyword>
<feature type="active site" description="Charge relay system" evidence="9">
    <location>
        <position position="177"/>
    </location>
</feature>
<organism evidence="13">
    <name type="scientific">uncultured spirochete</name>
    <dbReference type="NCBI Taxonomy" id="156406"/>
    <lineage>
        <taxon>Bacteria</taxon>
        <taxon>Pseudomonadati</taxon>
        <taxon>Spirochaetota</taxon>
        <taxon>Spirochaetia</taxon>
        <taxon>Spirochaetales</taxon>
        <taxon>environmental samples</taxon>
    </lineage>
</organism>
<keyword evidence="5" id="KW-0677">Repeat</keyword>
<feature type="binding site" evidence="10">
    <location>
        <position position="177"/>
    </location>
    <ligand>
        <name>substrate</name>
    </ligand>
</feature>
<keyword evidence="11" id="KW-0472">Membrane</keyword>
<sequence>MSFGKKLYSKNFFIANLVILGIVIGFALAFMFRANPSASSTALPIVKAETPPMVAGSDTEAAISQAEAVQEAFRNIAKTVLPAVVELDVVEGAQKNQPQQQTPQFPFDFFFGPDTPSPDQFPPQEGLGSGVIVRRSGKTVYVLTNHHVAGNATKITVKLSDGREYEGKLVGTDERKDVALVKFETDDSDIVIAKLGDSSKLQVGDWAIALGSPFGYVSSVTTGIISALGRRGGPDGNINDFIQTDAAINKGNSGGALVNIRGEVIGINTWIASPTGGSVGLGFAIPINNIKSAIDDFIVHGTVKYGWLGVSLSNITQDKASAKELGLDGKKGAFIGHVFMNGPADKAGLLPGDFVTAVDGKSVASTDDLVRMIGDIKAGTAAKLDIIRRGSQMTLSAKIELRDATVASNNANIFPGVTVISLKSDSVDQKQVPAGLRGALVVDVLAKSPAATMGLRTGDVITKINGKNVSDLKQFYETLAKEGRNKLVFTINRDGQTVETLAYVGK</sequence>
<evidence type="ECO:0000256" key="5">
    <source>
        <dbReference type="ARBA" id="ARBA00022737"/>
    </source>
</evidence>
<feature type="active site" description="Charge relay system" evidence="9">
    <location>
        <position position="253"/>
    </location>
</feature>
<reference evidence="13" key="1">
    <citation type="submission" date="2017-02" db="EMBL/GenBank/DDBJ databases">
        <authorList>
            <person name="Regsiter A."/>
            <person name="William W."/>
        </authorList>
    </citation>
    <scope>NUCLEOTIDE SEQUENCE</scope>
    <source>
        <strain evidence="13">Bib</strain>
    </source>
</reference>
<dbReference type="PANTHER" id="PTHR22939">
    <property type="entry name" value="SERINE PROTEASE FAMILY S1C HTRA-RELATED"/>
    <property type="match status" value="1"/>
</dbReference>
<comment type="subcellular location">
    <subcellularLocation>
        <location evidence="1">Periplasm</location>
    </subcellularLocation>
</comment>
<evidence type="ECO:0000256" key="4">
    <source>
        <dbReference type="ARBA" id="ARBA00022729"/>
    </source>
</evidence>
<dbReference type="Pfam" id="PF17820">
    <property type="entry name" value="PDZ_6"/>
    <property type="match status" value="1"/>
</dbReference>
<dbReference type="Gene3D" id="2.30.42.10">
    <property type="match status" value="2"/>
</dbReference>
<evidence type="ECO:0000256" key="11">
    <source>
        <dbReference type="SAM" id="Phobius"/>
    </source>
</evidence>
<evidence type="ECO:0000256" key="10">
    <source>
        <dbReference type="PIRSR" id="PIRSR611782-2"/>
    </source>
</evidence>
<evidence type="ECO:0000256" key="6">
    <source>
        <dbReference type="ARBA" id="ARBA00022764"/>
    </source>
</evidence>
<dbReference type="InterPro" id="IPR041489">
    <property type="entry name" value="PDZ_6"/>
</dbReference>
<feature type="binding site" evidence="10">
    <location>
        <position position="147"/>
    </location>
    <ligand>
        <name>substrate</name>
    </ligand>
</feature>
<dbReference type="InterPro" id="IPR001478">
    <property type="entry name" value="PDZ"/>
</dbReference>
<feature type="binding site" evidence="10">
    <location>
        <begin position="251"/>
        <end position="253"/>
    </location>
    <ligand>
        <name>substrate</name>
    </ligand>
</feature>
<proteinExistence type="inferred from homology"/>
<keyword evidence="3 13" id="KW-0645">Protease</keyword>
<evidence type="ECO:0000256" key="8">
    <source>
        <dbReference type="ARBA" id="ARBA00022825"/>
    </source>
</evidence>
<dbReference type="EC" id="3.4.21.108" evidence="13"/>
<dbReference type="PANTHER" id="PTHR22939:SF129">
    <property type="entry name" value="SERINE PROTEASE HTRA2, MITOCHONDRIAL"/>
    <property type="match status" value="1"/>
</dbReference>
<dbReference type="SMART" id="SM00228">
    <property type="entry name" value="PDZ"/>
    <property type="match status" value="2"/>
</dbReference>
<evidence type="ECO:0000313" key="13">
    <source>
        <dbReference type="EMBL" id="SLM09816.1"/>
    </source>
</evidence>
<evidence type="ECO:0000256" key="1">
    <source>
        <dbReference type="ARBA" id="ARBA00004418"/>
    </source>
</evidence>
<dbReference type="SUPFAM" id="SSF50156">
    <property type="entry name" value="PDZ domain-like"/>
    <property type="match status" value="2"/>
</dbReference>